<dbReference type="PANTHER" id="PTHR40980:SF3">
    <property type="entry name" value="TONB-DEPENDENT RECEPTOR-LIKE BETA-BARREL DOMAIN-CONTAINING PROTEIN"/>
    <property type="match status" value="1"/>
</dbReference>
<keyword evidence="4 8" id="KW-0812">Transmembrane</keyword>
<keyword evidence="6 8" id="KW-0472">Membrane</keyword>
<keyword evidence="14" id="KW-0675">Receptor</keyword>
<dbReference type="NCBIfam" id="TIGR01782">
    <property type="entry name" value="TonB-Xanth-Caul"/>
    <property type="match status" value="1"/>
</dbReference>
<keyword evidence="5 9" id="KW-0798">TonB box</keyword>
<evidence type="ECO:0000256" key="1">
    <source>
        <dbReference type="ARBA" id="ARBA00004571"/>
    </source>
</evidence>
<dbReference type="InterPro" id="IPR012910">
    <property type="entry name" value="Plug_dom"/>
</dbReference>
<keyword evidence="11" id="KW-0732">Signal</keyword>
<comment type="caution">
    <text evidence="14">The sequence shown here is derived from an EMBL/GenBank/DDBJ whole genome shotgun (WGS) entry which is preliminary data.</text>
</comment>
<evidence type="ECO:0000256" key="10">
    <source>
        <dbReference type="SAM" id="MobiDB-lite"/>
    </source>
</evidence>
<evidence type="ECO:0000256" key="2">
    <source>
        <dbReference type="ARBA" id="ARBA00022448"/>
    </source>
</evidence>
<feature type="region of interest" description="Disordered" evidence="10">
    <location>
        <begin position="639"/>
        <end position="658"/>
    </location>
</feature>
<accession>A0A3N1PNY7</accession>
<dbReference type="Proteomes" id="UP000268033">
    <property type="component" value="Unassembled WGS sequence"/>
</dbReference>
<dbReference type="InterPro" id="IPR010104">
    <property type="entry name" value="TonB_rcpt_bac"/>
</dbReference>
<dbReference type="EMBL" id="RJUL01000003">
    <property type="protein sequence ID" value="ROQ28841.1"/>
    <property type="molecule type" value="Genomic_DNA"/>
</dbReference>
<comment type="similarity">
    <text evidence="8 9">Belongs to the TonB-dependent receptor family.</text>
</comment>
<dbReference type="InterPro" id="IPR037066">
    <property type="entry name" value="Plug_dom_sf"/>
</dbReference>
<organism evidence="14 15">
    <name type="scientific">Gallaecimonas pentaromativorans</name>
    <dbReference type="NCBI Taxonomy" id="584787"/>
    <lineage>
        <taxon>Bacteria</taxon>
        <taxon>Pseudomonadati</taxon>
        <taxon>Pseudomonadota</taxon>
        <taxon>Gammaproteobacteria</taxon>
        <taxon>Enterobacterales</taxon>
        <taxon>Gallaecimonadaceae</taxon>
        <taxon>Gallaecimonas</taxon>
    </lineage>
</organism>
<dbReference type="RefSeq" id="WP_123421193.1">
    <property type="nucleotide sequence ID" value="NZ_RJUL01000003.1"/>
</dbReference>
<dbReference type="GO" id="GO:0009279">
    <property type="term" value="C:cell outer membrane"/>
    <property type="evidence" value="ECO:0007669"/>
    <property type="project" value="UniProtKB-SubCell"/>
</dbReference>
<evidence type="ECO:0000256" key="7">
    <source>
        <dbReference type="ARBA" id="ARBA00023237"/>
    </source>
</evidence>
<evidence type="ECO:0000256" key="3">
    <source>
        <dbReference type="ARBA" id="ARBA00022452"/>
    </source>
</evidence>
<dbReference type="Pfam" id="PF07715">
    <property type="entry name" value="Plug"/>
    <property type="match status" value="1"/>
</dbReference>
<feature type="chain" id="PRO_5018316929" evidence="11">
    <location>
        <begin position="23"/>
        <end position="954"/>
    </location>
</feature>
<keyword evidence="2 8" id="KW-0813">Transport</keyword>
<feature type="compositionally biased region" description="Polar residues" evidence="10">
    <location>
        <begin position="700"/>
        <end position="714"/>
    </location>
</feature>
<evidence type="ECO:0000256" key="6">
    <source>
        <dbReference type="ARBA" id="ARBA00023136"/>
    </source>
</evidence>
<feature type="domain" description="TonB-dependent receptor-like beta-barrel" evidence="12">
    <location>
        <begin position="457"/>
        <end position="920"/>
    </location>
</feature>
<dbReference type="Pfam" id="PF00593">
    <property type="entry name" value="TonB_dep_Rec_b-barrel"/>
    <property type="match status" value="1"/>
</dbReference>
<dbReference type="SUPFAM" id="SSF56935">
    <property type="entry name" value="Porins"/>
    <property type="match status" value="1"/>
</dbReference>
<keyword evidence="15" id="KW-1185">Reference proteome</keyword>
<dbReference type="STRING" id="584787.GCA_001247655_02389"/>
<name>A0A3N1PNY7_9GAMM</name>
<evidence type="ECO:0000313" key="15">
    <source>
        <dbReference type="Proteomes" id="UP000268033"/>
    </source>
</evidence>
<comment type="subcellular location">
    <subcellularLocation>
        <location evidence="1 8">Cell outer membrane</location>
        <topology evidence="1 8">Multi-pass membrane protein</topology>
    </subcellularLocation>
</comment>
<feature type="region of interest" description="Disordered" evidence="10">
    <location>
        <begin position="699"/>
        <end position="725"/>
    </location>
</feature>
<evidence type="ECO:0000256" key="8">
    <source>
        <dbReference type="PROSITE-ProRule" id="PRU01360"/>
    </source>
</evidence>
<dbReference type="InterPro" id="IPR036942">
    <property type="entry name" value="Beta-barrel_TonB_sf"/>
</dbReference>
<dbReference type="AlphaFoldDB" id="A0A3N1PNY7"/>
<evidence type="ECO:0000259" key="12">
    <source>
        <dbReference type="Pfam" id="PF00593"/>
    </source>
</evidence>
<evidence type="ECO:0000256" key="4">
    <source>
        <dbReference type="ARBA" id="ARBA00022692"/>
    </source>
</evidence>
<feature type="signal peptide" evidence="11">
    <location>
        <begin position="1"/>
        <end position="22"/>
    </location>
</feature>
<evidence type="ECO:0000259" key="13">
    <source>
        <dbReference type="Pfam" id="PF07715"/>
    </source>
</evidence>
<feature type="domain" description="TonB-dependent receptor plug" evidence="13">
    <location>
        <begin position="79"/>
        <end position="172"/>
    </location>
</feature>
<dbReference type="Gene3D" id="2.170.130.10">
    <property type="entry name" value="TonB-dependent receptor, plug domain"/>
    <property type="match status" value="1"/>
</dbReference>
<dbReference type="PROSITE" id="PS52016">
    <property type="entry name" value="TONB_DEPENDENT_REC_3"/>
    <property type="match status" value="1"/>
</dbReference>
<dbReference type="PANTHER" id="PTHR40980">
    <property type="entry name" value="PLUG DOMAIN-CONTAINING PROTEIN"/>
    <property type="match status" value="1"/>
</dbReference>
<dbReference type="InterPro" id="IPR039426">
    <property type="entry name" value="TonB-dep_rcpt-like"/>
</dbReference>
<sequence length="954" mass="105842">MFKKSMLSASVALVLSSMGAMAATPEDDQALARNAAVSADQQQPDGPANKAKKKEDDDTEVIEVTGIRGSLNKSMAIKQQSVQVVDSIVAEDIGKFPDNNLVEALQRVTGVQTTDRGGGEVSTVTIRGLTDVTTTVNGRQIFTAAGRQVAVADIPAALLKSVDVYKTRGAHQLSSGIAGQIDIHTQRPFDFDGSKFVLAARGVYADQPDKTDPVVSALASNRWDTNIGEVGALVNVSYARTHYRDQNVTPGAVVPFRADDLVRIFDGWPKGLDNGLPNAAGSTFNLEDSEGNVTEADVPYVLSRDAIFENDLNGKRERPAFNISLQWAPNDKSQYLFETFYNGFRNESFNSMLFSYVDWWGDLANTPAPTYYDGTNVVKSRIVGSPAVWSSGDYTKSKTDSYVYALGGKWDISSDFQLKSEVVYQTSKYKTDFVALRANAIGIPNVAVDFNADNGLPAWAFVQDDYQTRVNLQDVPWNLAQMYDNGGKDEGDSIAWTMDGDYLLDAGIFNRLKAGVRYERRGAESYARGADGDLSASNTALADDMTYINPSFFDGEADVPSGWVVANGYNLYDQRDAYRSLYGFSPYDLVLQKTFDITEKSYAAYLETDFDTDLFGHRVDGEMGVRYVKSDTDMTFNTYTKQQDDDGNRLPTTMVSKDGKTSNDKLLPSFIGRFYITDDLMARFAYTETLRRPEFGQLNPHITKQKPLTNSDTGDASGGNPNLKPVESKNYDLSLEWYFGKGNALYGTYFKRKIDGLVYDSLSLYTAQDPTDPAPVDYILSRPDNTSNGKLEGIELGTVYFPDGLPSWLDGIGIQASATFLDSSQDVPQYNITTGEKIGYISRDMFGVSKKSYSTVLIYEHGPIDARLSYVWRDKWLNNYEAAQFANPRGVYRRPEQSLDFQLSYNVSDNLMVTLDATNLTKEIYKSYYQNEDIYNFGNSLYSRTFALGIRYSL</sequence>
<proteinExistence type="inferred from homology"/>
<gene>
    <name evidence="14" type="ORF">EDC28_103438</name>
</gene>
<evidence type="ECO:0000313" key="14">
    <source>
        <dbReference type="EMBL" id="ROQ28841.1"/>
    </source>
</evidence>
<dbReference type="Gene3D" id="2.40.170.20">
    <property type="entry name" value="TonB-dependent receptor, beta-barrel domain"/>
    <property type="match status" value="1"/>
</dbReference>
<keyword evidence="3 8" id="KW-1134">Transmembrane beta strand</keyword>
<evidence type="ECO:0000256" key="5">
    <source>
        <dbReference type="ARBA" id="ARBA00023077"/>
    </source>
</evidence>
<dbReference type="InterPro" id="IPR000531">
    <property type="entry name" value="Beta-barrel_TonB"/>
</dbReference>
<feature type="region of interest" description="Disordered" evidence="10">
    <location>
        <begin position="34"/>
        <end position="59"/>
    </location>
</feature>
<protein>
    <submittedName>
        <fullName evidence="14">TonB-dependent receptor</fullName>
    </submittedName>
</protein>
<keyword evidence="7 8" id="KW-0998">Cell outer membrane</keyword>
<reference evidence="14 15" key="1">
    <citation type="submission" date="2018-11" db="EMBL/GenBank/DDBJ databases">
        <title>Genomic Encyclopedia of Type Strains, Phase IV (KMG-IV): sequencing the most valuable type-strain genomes for metagenomic binning, comparative biology and taxonomic classification.</title>
        <authorList>
            <person name="Goeker M."/>
        </authorList>
    </citation>
    <scope>NUCLEOTIDE SEQUENCE [LARGE SCALE GENOMIC DNA]</scope>
    <source>
        <strain evidence="14 15">DSM 21945</strain>
    </source>
</reference>
<evidence type="ECO:0000256" key="9">
    <source>
        <dbReference type="RuleBase" id="RU003357"/>
    </source>
</evidence>
<evidence type="ECO:0000256" key="11">
    <source>
        <dbReference type="SAM" id="SignalP"/>
    </source>
</evidence>